<dbReference type="VEuPathDB" id="VectorBase:HLOH_043560"/>
<dbReference type="AlphaFoldDB" id="A0A9J6F9S2"/>
<keyword evidence="3" id="KW-1185">Reference proteome</keyword>
<sequence>MLVDPRYKDGCYTGEAEKKWAHTLLTKAAEESASVDEPSDEAAGTSRGLGESSGDTLWDVFSTFRADTLQKPGHEYATECTEYLKTPLIARTEDPFGMVEVPRKTSVPIPGLCCPEIPLDSCNPDQE</sequence>
<name>A0A9J6F9S2_HAELO</name>
<comment type="caution">
    <text evidence="2">The sequence shown here is derived from an EMBL/GenBank/DDBJ whole genome shotgun (WGS) entry which is preliminary data.</text>
</comment>
<reference evidence="2 3" key="1">
    <citation type="journal article" date="2020" name="Cell">
        <title>Large-Scale Comparative Analyses of Tick Genomes Elucidate Their Genetic Diversity and Vector Capacities.</title>
        <authorList>
            <consortium name="Tick Genome and Microbiome Consortium (TIGMIC)"/>
            <person name="Jia N."/>
            <person name="Wang J."/>
            <person name="Shi W."/>
            <person name="Du L."/>
            <person name="Sun Y."/>
            <person name="Zhan W."/>
            <person name="Jiang J.F."/>
            <person name="Wang Q."/>
            <person name="Zhang B."/>
            <person name="Ji P."/>
            <person name="Bell-Sakyi L."/>
            <person name="Cui X.M."/>
            <person name="Yuan T.T."/>
            <person name="Jiang B.G."/>
            <person name="Yang W.F."/>
            <person name="Lam T.T."/>
            <person name="Chang Q.C."/>
            <person name="Ding S.J."/>
            <person name="Wang X.J."/>
            <person name="Zhu J.G."/>
            <person name="Ruan X.D."/>
            <person name="Zhao L."/>
            <person name="Wei J.T."/>
            <person name="Ye R.Z."/>
            <person name="Que T.C."/>
            <person name="Du C.H."/>
            <person name="Zhou Y.H."/>
            <person name="Cheng J.X."/>
            <person name="Dai P.F."/>
            <person name="Guo W.B."/>
            <person name="Han X.H."/>
            <person name="Huang E.J."/>
            <person name="Li L.F."/>
            <person name="Wei W."/>
            <person name="Gao Y.C."/>
            <person name="Liu J.Z."/>
            <person name="Shao H.Z."/>
            <person name="Wang X."/>
            <person name="Wang C.C."/>
            <person name="Yang T.C."/>
            <person name="Huo Q.B."/>
            <person name="Li W."/>
            <person name="Chen H.Y."/>
            <person name="Chen S.E."/>
            <person name="Zhou L.G."/>
            <person name="Ni X.B."/>
            <person name="Tian J.H."/>
            <person name="Sheng Y."/>
            <person name="Liu T."/>
            <person name="Pan Y.S."/>
            <person name="Xia L.Y."/>
            <person name="Li J."/>
            <person name="Zhao F."/>
            <person name="Cao W.C."/>
        </authorList>
    </citation>
    <scope>NUCLEOTIDE SEQUENCE [LARGE SCALE GENOMIC DNA]</scope>
    <source>
        <strain evidence="2">HaeL-2018</strain>
    </source>
</reference>
<dbReference type="EMBL" id="JABSTR010000001">
    <property type="protein sequence ID" value="KAH9359535.1"/>
    <property type="molecule type" value="Genomic_DNA"/>
</dbReference>
<feature type="region of interest" description="Disordered" evidence="1">
    <location>
        <begin position="29"/>
        <end position="54"/>
    </location>
</feature>
<organism evidence="2 3">
    <name type="scientific">Haemaphysalis longicornis</name>
    <name type="common">Bush tick</name>
    <dbReference type="NCBI Taxonomy" id="44386"/>
    <lineage>
        <taxon>Eukaryota</taxon>
        <taxon>Metazoa</taxon>
        <taxon>Ecdysozoa</taxon>
        <taxon>Arthropoda</taxon>
        <taxon>Chelicerata</taxon>
        <taxon>Arachnida</taxon>
        <taxon>Acari</taxon>
        <taxon>Parasitiformes</taxon>
        <taxon>Ixodida</taxon>
        <taxon>Ixodoidea</taxon>
        <taxon>Ixodidae</taxon>
        <taxon>Haemaphysalinae</taxon>
        <taxon>Haemaphysalis</taxon>
    </lineage>
</organism>
<dbReference type="OMA" id="EDTITHD"/>
<evidence type="ECO:0000256" key="1">
    <source>
        <dbReference type="SAM" id="MobiDB-lite"/>
    </source>
</evidence>
<evidence type="ECO:0000313" key="2">
    <source>
        <dbReference type="EMBL" id="KAH9359535.1"/>
    </source>
</evidence>
<dbReference type="Proteomes" id="UP000821853">
    <property type="component" value="Chromosome 1"/>
</dbReference>
<accession>A0A9J6F9S2</accession>
<proteinExistence type="predicted"/>
<evidence type="ECO:0000313" key="3">
    <source>
        <dbReference type="Proteomes" id="UP000821853"/>
    </source>
</evidence>
<gene>
    <name evidence="2" type="ORF">HPB48_007158</name>
</gene>
<protein>
    <submittedName>
        <fullName evidence="2">Uncharacterized protein</fullName>
    </submittedName>
</protein>